<dbReference type="AlphaFoldDB" id="A0A077RAD9"/>
<feature type="non-terminal residue" evidence="1">
    <location>
        <position position="1"/>
    </location>
</feature>
<name>A0A077RAD9_9BASI</name>
<accession>A0A077RAD9</accession>
<sequence>MERAVAFAQFTPHNSYFAPSQVNSYTNLSPEHFTHIHTAPSNLPHIRYIVSDQLKEAVEIVNLHHSFTLPPEVKPSFLLSQAEMHRIETDLNPSQALSVEHILNKVFEISSPPCPLLSDGVIFGSIIAAALEVLAFDKDEVRLEPREFEAL</sequence>
<dbReference type="EMBL" id="HG529604">
    <property type="protein sequence ID" value="CDI54144.1"/>
    <property type="molecule type" value="Genomic_DNA"/>
</dbReference>
<reference evidence="1" key="1">
    <citation type="journal article" date="2014" name="Genome Biol. Evol.">
        <title>Gene Loss Rather Than Gene Gain Is Associated with a Host Jump from Monocots to Dicots in the Smut Fungus Melanopsichium pennsylvanicum.</title>
        <authorList>
            <person name="Sharma R."/>
            <person name="Mishra B."/>
            <person name="Runge F."/>
            <person name="Thines M."/>
        </authorList>
    </citation>
    <scope>NUCLEOTIDE SEQUENCE</scope>
    <source>
        <strain evidence="1">4</strain>
    </source>
</reference>
<protein>
    <submittedName>
        <fullName evidence="1">Uncharacterized protein</fullName>
    </submittedName>
</protein>
<evidence type="ECO:0000313" key="1">
    <source>
        <dbReference type="EMBL" id="CDI54144.1"/>
    </source>
</evidence>
<proteinExistence type="predicted"/>
<organism evidence="1">
    <name type="scientific">Melanopsichium pennsylvanicum 4</name>
    <dbReference type="NCBI Taxonomy" id="1398559"/>
    <lineage>
        <taxon>Eukaryota</taxon>
        <taxon>Fungi</taxon>
        <taxon>Dikarya</taxon>
        <taxon>Basidiomycota</taxon>
        <taxon>Ustilaginomycotina</taxon>
        <taxon>Ustilaginomycetes</taxon>
        <taxon>Ustilaginales</taxon>
        <taxon>Ustilaginaceae</taxon>
        <taxon>Melanopsichium</taxon>
    </lineage>
</organism>
<feature type="non-terminal residue" evidence="1">
    <location>
        <position position="151"/>
    </location>
</feature>